<dbReference type="GO" id="GO:0006260">
    <property type="term" value="P:DNA replication"/>
    <property type="evidence" value="ECO:0007669"/>
    <property type="project" value="InterPro"/>
</dbReference>
<dbReference type="InterPro" id="IPR013237">
    <property type="entry name" value="Phage_T7_Gp4_N"/>
</dbReference>
<gene>
    <name evidence="2" type="ORF">GGR04_000717</name>
</gene>
<dbReference type="GO" id="GO:0004386">
    <property type="term" value="F:helicase activity"/>
    <property type="evidence" value="ECO:0007669"/>
    <property type="project" value="InterPro"/>
</dbReference>
<evidence type="ECO:0000313" key="3">
    <source>
        <dbReference type="Proteomes" id="UP000542776"/>
    </source>
</evidence>
<proteinExistence type="predicted"/>
<evidence type="ECO:0000259" key="1">
    <source>
        <dbReference type="SMART" id="SM00400"/>
    </source>
</evidence>
<organism evidence="2 3">
    <name type="scientific">Aureimonas pseudogalii</name>
    <dbReference type="NCBI Taxonomy" id="1744844"/>
    <lineage>
        <taxon>Bacteria</taxon>
        <taxon>Pseudomonadati</taxon>
        <taxon>Pseudomonadota</taxon>
        <taxon>Alphaproteobacteria</taxon>
        <taxon>Hyphomicrobiales</taxon>
        <taxon>Aurantimonadaceae</taxon>
        <taxon>Aureimonas</taxon>
    </lineage>
</organism>
<evidence type="ECO:0000313" key="2">
    <source>
        <dbReference type="EMBL" id="MBB3996896.1"/>
    </source>
</evidence>
<dbReference type="Pfam" id="PF08273">
    <property type="entry name" value="Zn_Ribbon_Prim"/>
    <property type="match status" value="1"/>
</dbReference>
<protein>
    <recommendedName>
        <fullName evidence="1">Zinc finger CHC2-type domain-containing protein</fullName>
    </recommendedName>
</protein>
<dbReference type="SUPFAM" id="SSF57783">
    <property type="entry name" value="Zinc beta-ribbon"/>
    <property type="match status" value="1"/>
</dbReference>
<dbReference type="InterPro" id="IPR036977">
    <property type="entry name" value="DNA_primase_Znf_CHC2"/>
</dbReference>
<dbReference type="AlphaFoldDB" id="A0A7W6EBA8"/>
<dbReference type="GO" id="GO:0008270">
    <property type="term" value="F:zinc ion binding"/>
    <property type="evidence" value="ECO:0007669"/>
    <property type="project" value="InterPro"/>
</dbReference>
<sequence length="418" mass="45871">MTRDRSPEMDAFVAEAKAVRVEQAFERCGYSLSRLRRTGGEYVGPCPACGGKDRFSIAPAKGVFNCRGFGGGDAIALAQHLTGQDFLDACEILIGQERPDRADGDDRERRERLRAAEARIAEQRRVAAAADAKREAGENEYRAREMARCRETFADSFGLRDEQHDDARRYLSARGLDITAVENSYLRTHPRLGFFHKLERGPSRLIHTGPAMVAPFVRPEDGQWRMIGLHRTWIDLDAAPKFRPALRDPETGESLATKKMQGSKAGGLIPVIGRLGTSTRMVAGEGIETALGFAAFDGHRADTFYCAAGDLGNLCGKALVTSRIRHPTLRRTIKGGATRPLMVPGFEPDLDAICLPVPDHIVELVLLGDGDSEVVMTRAALRRGVARHARDGRTVLSMFAPAGSDWGEYKPSRELETA</sequence>
<dbReference type="GO" id="GO:0003677">
    <property type="term" value="F:DNA binding"/>
    <property type="evidence" value="ECO:0007669"/>
    <property type="project" value="InterPro"/>
</dbReference>
<dbReference type="Gene3D" id="3.90.580.10">
    <property type="entry name" value="Zinc finger, CHC2-type domain"/>
    <property type="match status" value="1"/>
</dbReference>
<dbReference type="Pfam" id="PF23639">
    <property type="entry name" value="DUF7146"/>
    <property type="match status" value="1"/>
</dbReference>
<dbReference type="SMART" id="SM00400">
    <property type="entry name" value="ZnF_CHCC"/>
    <property type="match status" value="1"/>
</dbReference>
<dbReference type="InterPro" id="IPR002694">
    <property type="entry name" value="Znf_CHC2"/>
</dbReference>
<dbReference type="GO" id="GO:0003899">
    <property type="term" value="F:DNA-directed RNA polymerase activity"/>
    <property type="evidence" value="ECO:0007669"/>
    <property type="project" value="InterPro"/>
</dbReference>
<dbReference type="EMBL" id="JACIEK010000001">
    <property type="protein sequence ID" value="MBB3996896.1"/>
    <property type="molecule type" value="Genomic_DNA"/>
</dbReference>
<name>A0A7W6EBA8_9HYPH</name>
<keyword evidence="3" id="KW-1185">Reference proteome</keyword>
<dbReference type="InterPro" id="IPR055570">
    <property type="entry name" value="DUF7146"/>
</dbReference>
<dbReference type="RefSeq" id="WP_183197909.1">
    <property type="nucleotide sequence ID" value="NZ_JACIEK010000001.1"/>
</dbReference>
<accession>A0A7W6EBA8</accession>
<dbReference type="Proteomes" id="UP000542776">
    <property type="component" value="Unassembled WGS sequence"/>
</dbReference>
<feature type="domain" description="Zinc finger CHC2-type" evidence="1">
    <location>
        <begin position="42"/>
        <end position="94"/>
    </location>
</feature>
<reference evidence="2 3" key="1">
    <citation type="submission" date="2020-08" db="EMBL/GenBank/DDBJ databases">
        <title>Genomic Encyclopedia of Type Strains, Phase IV (KMG-IV): sequencing the most valuable type-strain genomes for metagenomic binning, comparative biology and taxonomic classification.</title>
        <authorList>
            <person name="Goeker M."/>
        </authorList>
    </citation>
    <scope>NUCLEOTIDE SEQUENCE [LARGE SCALE GENOMIC DNA]</scope>
    <source>
        <strain evidence="2 3">DSM 102238</strain>
    </source>
</reference>
<comment type="caution">
    <text evidence="2">The sequence shown here is derived from an EMBL/GenBank/DDBJ whole genome shotgun (WGS) entry which is preliminary data.</text>
</comment>